<dbReference type="GO" id="GO:0046872">
    <property type="term" value="F:metal ion binding"/>
    <property type="evidence" value="ECO:0007669"/>
    <property type="project" value="UniProtKB-KW"/>
</dbReference>
<dbReference type="EMBL" id="MZGU01000004">
    <property type="protein sequence ID" value="PWB85866.1"/>
    <property type="molecule type" value="Genomic_DNA"/>
</dbReference>
<dbReference type="SFLD" id="SFLDS00003">
    <property type="entry name" value="Haloacid_Dehalogenase"/>
    <property type="match status" value="1"/>
</dbReference>
<gene>
    <name evidence="10" type="primary">ctpV</name>
    <name evidence="10" type="ORF">MBBWO_07120</name>
</gene>
<evidence type="ECO:0000256" key="7">
    <source>
        <dbReference type="ARBA" id="ARBA00023136"/>
    </source>
</evidence>
<keyword evidence="3 8" id="KW-0812">Transmembrane</keyword>
<dbReference type="AlphaFoldDB" id="A0A2U1S6W7"/>
<dbReference type="RefSeq" id="WP_116669513.1">
    <property type="nucleotide sequence ID" value="NZ_MZGU01000004.1"/>
</dbReference>
<dbReference type="Gene3D" id="3.40.50.1000">
    <property type="entry name" value="HAD superfamily/HAD-like"/>
    <property type="match status" value="1"/>
</dbReference>
<evidence type="ECO:0000256" key="6">
    <source>
        <dbReference type="ARBA" id="ARBA00022989"/>
    </source>
</evidence>
<dbReference type="GO" id="GO:0005524">
    <property type="term" value="F:ATP binding"/>
    <property type="evidence" value="ECO:0007669"/>
    <property type="project" value="InterPro"/>
</dbReference>
<dbReference type="PANTHER" id="PTHR48085:SF5">
    <property type="entry name" value="CADMIUM_ZINC-TRANSPORTING ATPASE HMA4-RELATED"/>
    <property type="match status" value="1"/>
</dbReference>
<evidence type="ECO:0000256" key="8">
    <source>
        <dbReference type="SAM" id="Phobius"/>
    </source>
</evidence>
<keyword evidence="4" id="KW-0479">Metal-binding</keyword>
<organism evidence="10 11">
    <name type="scientific">Methanobrevibacter woesei</name>
    <dbReference type="NCBI Taxonomy" id="190976"/>
    <lineage>
        <taxon>Archaea</taxon>
        <taxon>Methanobacteriati</taxon>
        <taxon>Methanobacteriota</taxon>
        <taxon>Methanomada group</taxon>
        <taxon>Methanobacteria</taxon>
        <taxon>Methanobacteriales</taxon>
        <taxon>Methanobacteriaceae</taxon>
        <taxon>Methanobrevibacter</taxon>
    </lineage>
</organism>
<keyword evidence="10" id="KW-0378">Hydrolase</keyword>
<dbReference type="Proteomes" id="UP000245577">
    <property type="component" value="Unassembled WGS sequence"/>
</dbReference>
<dbReference type="InterPro" id="IPR027256">
    <property type="entry name" value="P-typ_ATPase_IB"/>
</dbReference>
<reference evidence="10 11" key="1">
    <citation type="submission" date="2017-03" db="EMBL/GenBank/DDBJ databases">
        <title>Genome sequence of Methanobrevibacter wosei.</title>
        <authorList>
            <person name="Poehlein A."/>
            <person name="Seedorf H."/>
            <person name="Daniel R."/>
        </authorList>
    </citation>
    <scope>NUCLEOTIDE SEQUENCE [LARGE SCALE GENOMIC DNA]</scope>
    <source>
        <strain evidence="10 11">DSM 11979</strain>
    </source>
</reference>
<feature type="transmembrane region" description="Helical" evidence="8">
    <location>
        <begin position="595"/>
        <end position="615"/>
    </location>
</feature>
<evidence type="ECO:0000256" key="4">
    <source>
        <dbReference type="ARBA" id="ARBA00022723"/>
    </source>
</evidence>
<dbReference type="NCBIfam" id="TIGR01511">
    <property type="entry name" value="ATPase-IB1_Cu"/>
    <property type="match status" value="1"/>
</dbReference>
<dbReference type="PANTHER" id="PTHR48085">
    <property type="entry name" value="CADMIUM/ZINC-TRANSPORTING ATPASE HMA2-RELATED"/>
    <property type="match status" value="1"/>
</dbReference>
<dbReference type="InterPro" id="IPR023299">
    <property type="entry name" value="ATPase_P-typ_cyto_dom_N"/>
</dbReference>
<feature type="transmembrane region" description="Helical" evidence="8">
    <location>
        <begin position="570"/>
        <end position="589"/>
    </location>
</feature>
<dbReference type="Pfam" id="PF00122">
    <property type="entry name" value="E1-E2_ATPase"/>
    <property type="match status" value="1"/>
</dbReference>
<evidence type="ECO:0000313" key="11">
    <source>
        <dbReference type="Proteomes" id="UP000245577"/>
    </source>
</evidence>
<protein>
    <submittedName>
        <fullName evidence="10">Putative copper-exporting P-type ATPase V</fullName>
        <ecNumber evidence="10">3.6.3.54</ecNumber>
    </submittedName>
</protein>
<dbReference type="CDD" id="cd02079">
    <property type="entry name" value="P-type_ATPase_HM"/>
    <property type="match status" value="1"/>
</dbReference>
<evidence type="ECO:0000259" key="9">
    <source>
        <dbReference type="Pfam" id="PF00122"/>
    </source>
</evidence>
<dbReference type="InterPro" id="IPR036412">
    <property type="entry name" value="HAD-like_sf"/>
</dbReference>
<feature type="transmembrane region" description="Helical" evidence="8">
    <location>
        <begin position="256"/>
        <end position="281"/>
    </location>
</feature>
<dbReference type="SFLD" id="SFLDG00002">
    <property type="entry name" value="C1.7:_P-type_atpase_like"/>
    <property type="match status" value="1"/>
</dbReference>
<keyword evidence="11" id="KW-1185">Reference proteome</keyword>
<dbReference type="InterPro" id="IPR001757">
    <property type="entry name" value="P_typ_ATPase"/>
</dbReference>
<dbReference type="NCBIfam" id="TIGR01494">
    <property type="entry name" value="ATPase_P-type"/>
    <property type="match status" value="1"/>
</dbReference>
<evidence type="ECO:0000256" key="2">
    <source>
        <dbReference type="ARBA" id="ARBA00006024"/>
    </source>
</evidence>
<dbReference type="SUPFAM" id="SSF81653">
    <property type="entry name" value="Calcium ATPase, transduction domain A"/>
    <property type="match status" value="1"/>
</dbReference>
<dbReference type="InterPro" id="IPR059000">
    <property type="entry name" value="ATPase_P-type_domA"/>
</dbReference>
<dbReference type="OrthoDB" id="8588at2157"/>
<dbReference type="FunFam" id="2.70.150.10:FF:000002">
    <property type="entry name" value="Copper-transporting ATPase 1, putative"/>
    <property type="match status" value="1"/>
</dbReference>
<dbReference type="InterPro" id="IPR023214">
    <property type="entry name" value="HAD_sf"/>
</dbReference>
<evidence type="ECO:0000256" key="5">
    <source>
        <dbReference type="ARBA" id="ARBA00022967"/>
    </source>
</evidence>
<evidence type="ECO:0000313" key="10">
    <source>
        <dbReference type="EMBL" id="PWB85866.1"/>
    </source>
</evidence>
<dbReference type="Pfam" id="PF00702">
    <property type="entry name" value="Hydrolase"/>
    <property type="match status" value="1"/>
</dbReference>
<keyword evidence="7 8" id="KW-0472">Membrane</keyword>
<name>A0A2U1S6W7_9EURY</name>
<feature type="transmembrane region" description="Helical" evidence="8">
    <location>
        <begin position="69"/>
        <end position="97"/>
    </location>
</feature>
<evidence type="ECO:0000256" key="3">
    <source>
        <dbReference type="ARBA" id="ARBA00022692"/>
    </source>
</evidence>
<accession>A0A2U1S6W7</accession>
<dbReference type="InterPro" id="IPR008250">
    <property type="entry name" value="ATPase_P-typ_transduc_dom_A_sf"/>
</dbReference>
<proteinExistence type="inferred from homology"/>
<dbReference type="InterPro" id="IPR044492">
    <property type="entry name" value="P_typ_ATPase_HD_dom"/>
</dbReference>
<dbReference type="SUPFAM" id="SSF81665">
    <property type="entry name" value="Calcium ATPase, transmembrane domain M"/>
    <property type="match status" value="1"/>
</dbReference>
<sequence length="620" mass="67199">MEIAKIKENKDIIFIIISTISVILSFIGVKPYGFDLTWIAIVLCGIPIILEACEGLITEFDIKADVLVSIAIIASIIIGEVFAAGEIAVIMAIGGFLEEYTVGKTQTGIERLIDLTPQTATRLRNGKEEVIDAETIEIGDILKVLPGEVVPADGTLIKGESSIDQSVLTGESMPVDKLAGDEVFSGTINLYGTFTMKAEKSGSNSSLQKLIKLVESSKPENAEIVRQADKWATWVVIVAFIGAIATWLVTRDIIRSVTILVVFCPCALVLATPTAIMAAIGNLTKHGILVKDGESIETLAKIKTVILDKTGTLTYGNPELVEIIPYESKISKDDLIYQLTSLESNSEHPLAKSIVKYYKNNYTEKLLEVTNFKVIIGKGVKGKIEGEEIIAGNKEFMSDKNIELPETYIKNNIESYLNTGSTAIYVARDGFLLGCIILSDILRENAESVISQIKDMDLNTALLTGDNKETGEYIASKVKVDTLKYNCLPEDKTSFIQDLQKQDERVAMIGDGINDAPSLKKADVGISMGDVGSDISIDASNITLISGDIKEIPHLIKLSKRTVKIINSNIAFSLGLNFLAMFLAMLGILGPITGALVHNVGSVFVIIISASLLNYGRKKI</sequence>
<dbReference type="GO" id="GO:0016887">
    <property type="term" value="F:ATP hydrolysis activity"/>
    <property type="evidence" value="ECO:0007669"/>
    <property type="project" value="InterPro"/>
</dbReference>
<dbReference type="EC" id="3.6.3.54" evidence="10"/>
<dbReference type="InterPro" id="IPR023298">
    <property type="entry name" value="ATPase_P-typ_TM_dom_sf"/>
</dbReference>
<dbReference type="Gene3D" id="3.40.1110.10">
    <property type="entry name" value="Calcium-transporting ATPase, cytoplasmic domain N"/>
    <property type="match status" value="2"/>
</dbReference>
<dbReference type="SFLD" id="SFLDF00027">
    <property type="entry name" value="p-type_atpase"/>
    <property type="match status" value="1"/>
</dbReference>
<feature type="transmembrane region" description="Helical" evidence="8">
    <location>
        <begin position="12"/>
        <end position="29"/>
    </location>
</feature>
<feature type="domain" description="P-type ATPase A" evidence="9">
    <location>
        <begin position="115"/>
        <end position="215"/>
    </location>
</feature>
<dbReference type="GO" id="GO:0019829">
    <property type="term" value="F:ATPase-coupled monoatomic cation transmembrane transporter activity"/>
    <property type="evidence" value="ECO:0007669"/>
    <property type="project" value="InterPro"/>
</dbReference>
<dbReference type="PRINTS" id="PR00119">
    <property type="entry name" value="CATATPASE"/>
</dbReference>
<comment type="similarity">
    <text evidence="2">Belongs to the cation transport ATPase (P-type) (TC 3.A.3) family. Type IB subfamily.</text>
</comment>
<dbReference type="Gene3D" id="2.70.150.10">
    <property type="entry name" value="Calcium-transporting ATPase, cytoplasmic transduction domain A"/>
    <property type="match status" value="1"/>
</dbReference>
<evidence type="ECO:0000256" key="1">
    <source>
        <dbReference type="ARBA" id="ARBA00004370"/>
    </source>
</evidence>
<dbReference type="PROSITE" id="PS00154">
    <property type="entry name" value="ATPASE_E1_E2"/>
    <property type="match status" value="1"/>
</dbReference>
<comment type="subcellular location">
    <subcellularLocation>
        <location evidence="1">Membrane</location>
    </subcellularLocation>
</comment>
<dbReference type="SUPFAM" id="SSF56784">
    <property type="entry name" value="HAD-like"/>
    <property type="match status" value="1"/>
</dbReference>
<dbReference type="GO" id="GO:0016020">
    <property type="term" value="C:membrane"/>
    <property type="evidence" value="ECO:0007669"/>
    <property type="project" value="UniProtKB-SubCell"/>
</dbReference>
<keyword evidence="6 8" id="KW-1133">Transmembrane helix</keyword>
<comment type="caution">
    <text evidence="10">The sequence shown here is derived from an EMBL/GenBank/DDBJ whole genome shotgun (WGS) entry which is preliminary data.</text>
</comment>
<dbReference type="InterPro" id="IPR018303">
    <property type="entry name" value="ATPase_P-typ_P_site"/>
</dbReference>
<dbReference type="NCBIfam" id="TIGR01525">
    <property type="entry name" value="ATPase-IB_hvy"/>
    <property type="match status" value="1"/>
</dbReference>
<keyword evidence="5" id="KW-1278">Translocase</keyword>
<feature type="transmembrane region" description="Helical" evidence="8">
    <location>
        <begin position="231"/>
        <end position="250"/>
    </location>
</feature>
<dbReference type="InterPro" id="IPR051014">
    <property type="entry name" value="Cation_Transport_ATPase_IB"/>
</dbReference>